<dbReference type="InterPro" id="IPR015655">
    <property type="entry name" value="PP2C"/>
</dbReference>
<dbReference type="Proteomes" id="UP000245790">
    <property type="component" value="Unassembled WGS sequence"/>
</dbReference>
<protein>
    <submittedName>
        <fullName evidence="2">Protein phosphatase</fullName>
    </submittedName>
</protein>
<reference evidence="2 3" key="1">
    <citation type="submission" date="2018-05" db="EMBL/GenBank/DDBJ databases">
        <title>Genomic Encyclopedia of Type Strains, Phase IV (KMG-IV): sequencing the most valuable type-strain genomes for metagenomic binning, comparative biology and taxonomic classification.</title>
        <authorList>
            <person name="Goeker M."/>
        </authorList>
    </citation>
    <scope>NUCLEOTIDE SEQUENCE [LARGE SCALE GENOMIC DNA]</scope>
    <source>
        <strain evidence="2 3">DSM 25350</strain>
    </source>
</reference>
<dbReference type="PANTHER" id="PTHR47992">
    <property type="entry name" value="PROTEIN PHOSPHATASE"/>
    <property type="match status" value="1"/>
</dbReference>
<dbReference type="GO" id="GO:0004722">
    <property type="term" value="F:protein serine/threonine phosphatase activity"/>
    <property type="evidence" value="ECO:0007669"/>
    <property type="project" value="InterPro"/>
</dbReference>
<evidence type="ECO:0000259" key="1">
    <source>
        <dbReference type="PROSITE" id="PS51746"/>
    </source>
</evidence>
<comment type="caution">
    <text evidence="2">The sequence shown here is derived from an EMBL/GenBank/DDBJ whole genome shotgun (WGS) entry which is preliminary data.</text>
</comment>
<dbReference type="CDD" id="cd00143">
    <property type="entry name" value="PP2Cc"/>
    <property type="match status" value="1"/>
</dbReference>
<dbReference type="PROSITE" id="PS51746">
    <property type="entry name" value="PPM_2"/>
    <property type="match status" value="1"/>
</dbReference>
<organism evidence="2 3">
    <name type="scientific">Pleionea mediterranea</name>
    <dbReference type="NCBI Taxonomy" id="523701"/>
    <lineage>
        <taxon>Bacteria</taxon>
        <taxon>Pseudomonadati</taxon>
        <taxon>Pseudomonadota</taxon>
        <taxon>Gammaproteobacteria</taxon>
        <taxon>Oceanospirillales</taxon>
        <taxon>Pleioneaceae</taxon>
        <taxon>Pleionea</taxon>
    </lineage>
</organism>
<keyword evidence="3" id="KW-1185">Reference proteome</keyword>
<dbReference type="SUPFAM" id="SSF81606">
    <property type="entry name" value="PP2C-like"/>
    <property type="match status" value="1"/>
</dbReference>
<dbReference type="InterPro" id="IPR001932">
    <property type="entry name" value="PPM-type_phosphatase-like_dom"/>
</dbReference>
<dbReference type="RefSeq" id="WP_170115183.1">
    <property type="nucleotide sequence ID" value="NZ_QGGU01000005.1"/>
</dbReference>
<evidence type="ECO:0000313" key="3">
    <source>
        <dbReference type="Proteomes" id="UP000245790"/>
    </source>
</evidence>
<accession>A0A316FSV1</accession>
<proteinExistence type="predicted"/>
<evidence type="ECO:0000313" key="2">
    <source>
        <dbReference type="EMBL" id="PWK51838.1"/>
    </source>
</evidence>
<dbReference type="AlphaFoldDB" id="A0A316FSV1"/>
<feature type="domain" description="PPM-type phosphatase" evidence="1">
    <location>
        <begin position="10"/>
        <end position="241"/>
    </location>
</feature>
<dbReference type="SMART" id="SM00331">
    <property type="entry name" value="PP2C_SIG"/>
    <property type="match status" value="1"/>
</dbReference>
<sequence>MEQNQSLNWQYVCRTDPGKVRELNEDSCLCEPELGLWVVADGMGGHSCGEVASHQAIESIKQECAAGKSVSEAIQQAHFDILKAAESGEGADGMGTTAVALKHNGSGFSMNWVGDSRGYLWQPKKKRLTQLTQDHSLVERLLSAGLISQEESKSHPQRHLITQCLGSKELKQVKVDTTRYQWEPEQVILLCSDGLTEELTEQDMITIFSAQSDLDITADRLLRMALNKGGQDNISIILLRSPIELPKGLKGLWYRLSLMARKLKIIK</sequence>
<dbReference type="Pfam" id="PF13672">
    <property type="entry name" value="PP2C_2"/>
    <property type="match status" value="1"/>
</dbReference>
<dbReference type="Gene3D" id="3.60.40.10">
    <property type="entry name" value="PPM-type phosphatase domain"/>
    <property type="match status" value="1"/>
</dbReference>
<dbReference type="SMART" id="SM00332">
    <property type="entry name" value="PP2Cc"/>
    <property type="match status" value="1"/>
</dbReference>
<dbReference type="InterPro" id="IPR036457">
    <property type="entry name" value="PPM-type-like_dom_sf"/>
</dbReference>
<gene>
    <name evidence="2" type="ORF">C8D97_105153</name>
</gene>
<dbReference type="EMBL" id="QGGU01000005">
    <property type="protein sequence ID" value="PWK51838.1"/>
    <property type="molecule type" value="Genomic_DNA"/>
</dbReference>
<name>A0A316FSV1_9GAMM</name>